<proteinExistence type="predicted"/>
<dbReference type="SUPFAM" id="SSF51161">
    <property type="entry name" value="Trimeric LpxA-like enzymes"/>
    <property type="match status" value="1"/>
</dbReference>
<sequence>MVNITDKAMCCGCNACGDVCAHDAITFRTDIEGFWYPEVDKDKCTDCGLCERVCPILHVEELKRNDYNPPVCYGAYHKNLEIRFDSTSGGAFSAMAESVYKQGGYVGGAVYDANFFAHQFISDNKEDLKRLRSSKYLQSDARGFYTEVKKAVKTGKPVLVCGTPCQMAALRRYLNKDYENLIIVDFICKSIASPKAHRKYFDYLEEINASQVVSFKAKNKELGWRSLTKKSTFANGKSYYGVRGKDLYSRAYHSGMIDRPSCYSCQFKDYPRIADVTLADFWGVEKVAKELDNDTGTSAILINSEKGKKIFEQVSKRLQKKEVKLENIQPFNLALVKAAVCPDYDRKQFFRDLESMRFDQLGDKYFPVSTRKYDRVRTLASCVRTFIGMTQLRPKAVWQFLHLNFFHPAIKTDWKKGKLLFPTPYCVFEIDKTAKVIVEGRILLGNKRFRKSKLESRFLFGKNSKVEFQGDFRFGYGCDVEVFDNAELVCGASSGGNIGLTLICGDKIHIGNHTFYGRDVSIRDTNGGHIIAQQGFKDTNPVIIGDFCWLCSECKIMPGVKVGDGTVVGSNSVVIAPLPAHVLVTGSPVRIIDTDIVWKH</sequence>
<dbReference type="AlphaFoldDB" id="A0A5M6A8A3"/>
<dbReference type="InterPro" id="IPR011004">
    <property type="entry name" value="Trimer_LpxA-like_sf"/>
</dbReference>
<evidence type="ECO:0000313" key="5">
    <source>
        <dbReference type="EMBL" id="KAA5406734.1"/>
    </source>
</evidence>
<dbReference type="Gene3D" id="2.160.10.10">
    <property type="entry name" value="Hexapeptide repeat proteins"/>
    <property type="match status" value="1"/>
</dbReference>
<dbReference type="EMBL" id="VVYW01000014">
    <property type="protein sequence ID" value="KAA5406734.1"/>
    <property type="molecule type" value="Genomic_DNA"/>
</dbReference>
<dbReference type="InterPro" id="IPR007525">
    <property type="entry name" value="FrhB_FdhB_C"/>
</dbReference>
<feature type="domain" description="4Fe-4S ferredoxin-type" evidence="4">
    <location>
        <begin position="35"/>
        <end position="65"/>
    </location>
</feature>
<dbReference type="Gene3D" id="3.30.70.20">
    <property type="match status" value="1"/>
</dbReference>
<dbReference type="GO" id="GO:0051536">
    <property type="term" value="F:iron-sulfur cluster binding"/>
    <property type="evidence" value="ECO:0007669"/>
    <property type="project" value="UniProtKB-KW"/>
</dbReference>
<evidence type="ECO:0000256" key="1">
    <source>
        <dbReference type="ARBA" id="ARBA00022723"/>
    </source>
</evidence>
<dbReference type="CDD" id="cd04647">
    <property type="entry name" value="LbH_MAT_like"/>
    <property type="match status" value="1"/>
</dbReference>
<dbReference type="GO" id="GO:0046872">
    <property type="term" value="F:metal ion binding"/>
    <property type="evidence" value="ECO:0007669"/>
    <property type="project" value="UniProtKB-KW"/>
</dbReference>
<dbReference type="PROSITE" id="PS51379">
    <property type="entry name" value="4FE4S_FER_2"/>
    <property type="match status" value="2"/>
</dbReference>
<comment type="caution">
    <text evidence="5">The sequence shown here is derived from an EMBL/GenBank/DDBJ whole genome shotgun (WGS) entry which is preliminary data.</text>
</comment>
<protein>
    <submittedName>
        <fullName evidence="5">4Fe-4S dicluster domain-containing protein</fullName>
    </submittedName>
</protein>
<evidence type="ECO:0000313" key="6">
    <source>
        <dbReference type="Proteomes" id="UP000325055"/>
    </source>
</evidence>
<dbReference type="PANTHER" id="PTHR43193">
    <property type="match status" value="1"/>
</dbReference>
<feature type="domain" description="4Fe-4S ferredoxin-type" evidence="4">
    <location>
        <begin position="1"/>
        <end position="30"/>
    </location>
</feature>
<dbReference type="SUPFAM" id="SSF54862">
    <property type="entry name" value="4Fe-4S ferredoxins"/>
    <property type="match status" value="1"/>
</dbReference>
<gene>
    <name evidence="5" type="ORF">F2Y86_17235</name>
</gene>
<dbReference type="Pfam" id="PF04432">
    <property type="entry name" value="FrhB_FdhB_C"/>
    <property type="match status" value="1"/>
</dbReference>
<dbReference type="InterPro" id="IPR017896">
    <property type="entry name" value="4Fe4S_Fe-S-bd"/>
</dbReference>
<name>A0A5M6A8A3_9BACE</name>
<dbReference type="Pfam" id="PF00132">
    <property type="entry name" value="Hexapep"/>
    <property type="match status" value="1"/>
</dbReference>
<organism evidence="5 6">
    <name type="scientific">Bacteroides cellulosilyticus</name>
    <dbReference type="NCBI Taxonomy" id="246787"/>
    <lineage>
        <taxon>Bacteria</taxon>
        <taxon>Pseudomonadati</taxon>
        <taxon>Bacteroidota</taxon>
        <taxon>Bacteroidia</taxon>
        <taxon>Bacteroidales</taxon>
        <taxon>Bacteroidaceae</taxon>
        <taxon>Bacteroides</taxon>
    </lineage>
</organism>
<dbReference type="Proteomes" id="UP000325055">
    <property type="component" value="Unassembled WGS sequence"/>
</dbReference>
<evidence type="ECO:0000259" key="4">
    <source>
        <dbReference type="PROSITE" id="PS51379"/>
    </source>
</evidence>
<dbReference type="PROSITE" id="PS00198">
    <property type="entry name" value="4FE4S_FER_1"/>
    <property type="match status" value="1"/>
</dbReference>
<dbReference type="PANTHER" id="PTHR43193:SF2">
    <property type="entry name" value="POLYFERREDOXIN PROTEIN FWDF"/>
    <property type="match status" value="1"/>
</dbReference>
<accession>A0A5M6A8A3</accession>
<dbReference type="InterPro" id="IPR017900">
    <property type="entry name" value="4Fe4S_Fe_S_CS"/>
</dbReference>
<dbReference type="Pfam" id="PF12838">
    <property type="entry name" value="Fer4_7"/>
    <property type="match status" value="1"/>
</dbReference>
<keyword evidence="1" id="KW-0479">Metal-binding</keyword>
<evidence type="ECO:0000256" key="3">
    <source>
        <dbReference type="ARBA" id="ARBA00023014"/>
    </source>
</evidence>
<keyword evidence="2" id="KW-0408">Iron</keyword>
<dbReference type="InterPro" id="IPR001451">
    <property type="entry name" value="Hexapep"/>
</dbReference>
<keyword evidence="3" id="KW-0411">Iron-sulfur</keyword>
<dbReference type="InterPro" id="IPR052977">
    <property type="entry name" value="Polyferredoxin-like_ET"/>
</dbReference>
<dbReference type="RefSeq" id="WP_149950138.1">
    <property type="nucleotide sequence ID" value="NZ_JAJCMC020000002.1"/>
</dbReference>
<evidence type="ECO:0000256" key="2">
    <source>
        <dbReference type="ARBA" id="ARBA00023004"/>
    </source>
</evidence>
<reference evidence="5 6" key="1">
    <citation type="journal article" date="2019" name="Nat. Med.">
        <title>A library of human gut bacterial isolates paired with longitudinal multiomics data enables mechanistic microbiome research.</title>
        <authorList>
            <person name="Poyet M."/>
            <person name="Groussin M."/>
            <person name="Gibbons S.M."/>
            <person name="Avila-Pacheco J."/>
            <person name="Jiang X."/>
            <person name="Kearney S.M."/>
            <person name="Perrotta A.R."/>
            <person name="Berdy B."/>
            <person name="Zhao S."/>
            <person name="Lieberman T.D."/>
            <person name="Swanson P.K."/>
            <person name="Smith M."/>
            <person name="Roesemann S."/>
            <person name="Alexander J.E."/>
            <person name="Rich S.A."/>
            <person name="Livny J."/>
            <person name="Vlamakis H."/>
            <person name="Clish C."/>
            <person name="Bullock K."/>
            <person name="Deik A."/>
            <person name="Scott J."/>
            <person name="Pierce K.A."/>
            <person name="Xavier R.J."/>
            <person name="Alm E.J."/>
        </authorList>
    </citation>
    <scope>NUCLEOTIDE SEQUENCE [LARGE SCALE GENOMIC DNA]</scope>
    <source>
        <strain evidence="5 6">BIOML-A7</strain>
    </source>
</reference>